<feature type="transmembrane region" description="Helical" evidence="3">
    <location>
        <begin position="529"/>
        <end position="551"/>
    </location>
</feature>
<evidence type="ECO:0000313" key="5">
    <source>
        <dbReference type="EMBL" id="GED71361.1"/>
    </source>
</evidence>
<proteinExistence type="predicted"/>
<keyword evidence="2" id="KW-0175">Coiled coil</keyword>
<evidence type="ECO:0000256" key="3">
    <source>
        <dbReference type="SAM" id="Phobius"/>
    </source>
</evidence>
<comment type="caution">
    <text evidence="5">The sequence shown here is derived from an EMBL/GenBank/DDBJ whole genome shotgun (WGS) entry which is preliminary data.</text>
</comment>
<feature type="domain" description="Phage tail tape measure protein" evidence="4">
    <location>
        <begin position="189"/>
        <end position="387"/>
    </location>
</feature>
<dbReference type="Pfam" id="PF10145">
    <property type="entry name" value="PhageMin_Tail"/>
    <property type="match status" value="1"/>
</dbReference>
<evidence type="ECO:0000256" key="1">
    <source>
        <dbReference type="ARBA" id="ARBA00022612"/>
    </source>
</evidence>
<feature type="coiled-coil region" evidence="2">
    <location>
        <begin position="96"/>
        <end position="123"/>
    </location>
</feature>
<name>A0ABQ0TU32_9BACL</name>
<dbReference type="RefSeq" id="WP_049741674.1">
    <property type="nucleotide sequence ID" value="NZ_BJON01000020.1"/>
</dbReference>
<keyword evidence="1" id="KW-1188">Viral release from host cell</keyword>
<organism evidence="5 6">
    <name type="scientific">Brevibacillus reuszeri</name>
    <dbReference type="NCBI Taxonomy" id="54915"/>
    <lineage>
        <taxon>Bacteria</taxon>
        <taxon>Bacillati</taxon>
        <taxon>Bacillota</taxon>
        <taxon>Bacilli</taxon>
        <taxon>Bacillales</taxon>
        <taxon>Paenibacillaceae</taxon>
        <taxon>Brevibacillus</taxon>
    </lineage>
</organism>
<protein>
    <recommendedName>
        <fullName evidence="4">Phage tail tape measure protein domain-containing protein</fullName>
    </recommendedName>
</protein>
<evidence type="ECO:0000313" key="6">
    <source>
        <dbReference type="Proteomes" id="UP000319578"/>
    </source>
</evidence>
<feature type="transmembrane region" description="Helical" evidence="3">
    <location>
        <begin position="597"/>
        <end position="615"/>
    </location>
</feature>
<dbReference type="Proteomes" id="UP000319578">
    <property type="component" value="Unassembled WGS sequence"/>
</dbReference>
<accession>A0ABQ0TU32</accession>
<gene>
    <name evidence="5" type="ORF">BRE01_50630</name>
</gene>
<reference evidence="5 6" key="1">
    <citation type="submission" date="2019-06" db="EMBL/GenBank/DDBJ databases">
        <title>Whole genome shotgun sequence of Brevibacillus reuszeri NBRC 15719.</title>
        <authorList>
            <person name="Hosoyama A."/>
            <person name="Uohara A."/>
            <person name="Ohji S."/>
            <person name="Ichikawa N."/>
        </authorList>
    </citation>
    <scope>NUCLEOTIDE SEQUENCE [LARGE SCALE GENOMIC DNA]</scope>
    <source>
        <strain evidence="5 6">NBRC 15719</strain>
    </source>
</reference>
<feature type="transmembrane region" description="Helical" evidence="3">
    <location>
        <begin position="724"/>
        <end position="743"/>
    </location>
</feature>
<feature type="transmembrane region" description="Helical" evidence="3">
    <location>
        <begin position="691"/>
        <end position="712"/>
    </location>
</feature>
<dbReference type="EMBL" id="BJON01000020">
    <property type="protein sequence ID" value="GED71361.1"/>
    <property type="molecule type" value="Genomic_DNA"/>
</dbReference>
<keyword evidence="3" id="KW-0472">Membrane</keyword>
<dbReference type="Gene3D" id="1.20.120.20">
    <property type="entry name" value="Apolipoprotein"/>
    <property type="match status" value="1"/>
</dbReference>
<dbReference type="NCBIfam" id="TIGR01760">
    <property type="entry name" value="tape_meas_TP901"/>
    <property type="match status" value="1"/>
</dbReference>
<evidence type="ECO:0000256" key="2">
    <source>
        <dbReference type="SAM" id="Coils"/>
    </source>
</evidence>
<dbReference type="InterPro" id="IPR010090">
    <property type="entry name" value="Phage_tape_meas"/>
</dbReference>
<keyword evidence="3" id="KW-0812">Transmembrane</keyword>
<sequence length="1087" mass="116778">MAETINGITVVIGASTTRLLQALSDVNKKLKDTQSELKQVDDLLKMDPKNTELLAQKSQLLADAIGITSERLQRLQSVQQQVNEQFANGTINEGQYRAFQRELLATEQQLNSLQASAAKMKTDFEAVGKSIQGTGKQLSDVGGGFKKVTQPIVDFGTSALKAGMEFEASMSEVKAITGATGSDFKALEEKAKELGKNTKFSATEAAEGLKGLADAGWSSQEMLSGIDGVMTLATASGESLAKASDVVTTSMKEFGLSASQSGQFVDVLAAASSQTHTSVAMLGESFKTVAPVAGALGYSAEDTAIALGLMSNAGIKAGEAGNSLQTALNNMTSPTKEMSAVMNKLGISMTDNQGNMKSLDTVMQDLRSAFGGLDADQQAAYASTLFGKDAMSGMLGIIQASEADYNNLSHAINNSTGEAKQMADIMQDNAKGGLIELNSAIESVSLQVANILLPVFRDIVELVTNVVEWFASFDEKTQKIIVGVGVFAAAIGPVLIGLGSLITTVGSIVQAFDTISGMFSKVGTVMSLFSGPVGIAIAAIAALAVAAYLIYENWEPISAFFIDLWNGITSVTMAAWEGIKQFFLDTWTWMQAFFAEWGTVILAVIAPFIGVPLLIQEHWDEIKTYLTALWESISQVATESWNLIVSAIMEIVAPFVESFIGTFTIMSEGLIQIWDGVKLYFEGLWEMIKTIFLGAITFIYDLVTGILTQLSADAQLIWTALKDAFFMIWDGIILVFTGALDALSSYLNFTWHTVKTAIENAWNGIVSYFTTTWNTIQTIANTVWNGIVAFLTTTWSTIQTIANTIWNGIVAFFTTTWNTIQTTTNTVWNGIVAFFTTTWNTLQTLVTTAVSTIVLAIQTKWNEIVTFFTNTWTKIQGLFTAGFDQAKKTVVEGMIKIKDDFLAYMGDVVDGIKDFAEDFVDAGENFVTGIWDGIKNRAGWLYNQVKGFVSNIVSSIKDAIPGGGGYSGNRTGDSTMTGAGGGVAKSAAIPGLADGGTVMKSGWTWVGENGPELLRLPQGSQVIPNYDIPKIGAQTIDYDALAKAMAAHLKPSITQNNTFQSLQPLTPSETARKNLQVSRQLALEWGL</sequence>
<dbReference type="PANTHER" id="PTHR37813">
    <property type="entry name" value="FELS-2 PROPHAGE PROTEIN"/>
    <property type="match status" value="1"/>
</dbReference>
<keyword evidence="3" id="KW-1133">Transmembrane helix</keyword>
<dbReference type="PANTHER" id="PTHR37813:SF1">
    <property type="entry name" value="FELS-2 PROPHAGE PROTEIN"/>
    <property type="match status" value="1"/>
</dbReference>
<keyword evidence="6" id="KW-1185">Reference proteome</keyword>
<feature type="transmembrane region" description="Helical" evidence="3">
    <location>
        <begin position="480"/>
        <end position="509"/>
    </location>
</feature>
<evidence type="ECO:0000259" key="4">
    <source>
        <dbReference type="Pfam" id="PF10145"/>
    </source>
</evidence>